<feature type="domain" description="Carboxylesterase type B" evidence="2">
    <location>
        <begin position="37"/>
        <end position="528"/>
    </location>
</feature>
<gene>
    <name evidence="3" type="ORF">PENSUB_2808</name>
</gene>
<evidence type="ECO:0000313" key="3">
    <source>
        <dbReference type="EMBL" id="OKP11736.1"/>
    </source>
</evidence>
<dbReference type="OrthoDB" id="408631at2759"/>
<protein>
    <submittedName>
        <fullName evidence="3">Secreted lipase</fullName>
    </submittedName>
</protein>
<sequence>MVLTTTTFVLLLFSLLPCTHGRPLCQAQPTVNVGNQVRYLGTSTDNIESFLNIRFGQSTGGNNRFAAPKPYTYPHGSIVNATQPGAACPQQKVPIQGLQVFDNVTRISEDCLTLRVDRPANTSSTAKLPVMAFIYGGGDSIGQIYDTAYEPGQLISNSVQQGYPVLYVAMNYRVSVFGFAASDALNATGSLNAGLLDQRLGLNWIQEHIAAFGGDPDNVTIFGESDGATGVGLQITAYGGNVEKTPFKRAIMQSGNAAADGNTASNISAVHTTELIRRVNCTSSTSEAELACLRKLPLKKLLSTAIEYEFSVASFGFDAWEPTSPSPFIPDNPSTLLTTGRFAHNIDIIAGWTEDDESFFTPSTVNSTRDVVSLIHTNYPSFSKQNVQKALDLYPVTSFSDLPKENISAQYFRASRLLRDAQFCPSLHMVRMNQKYSGKKTSNYLYVLNQTMFTPLFAKQETTYLGVPHFSDIPYVFNEAKTRYSFLATPSDVKLSTEISSSWASFAAIGKPSGKPGTVPNWPDVSDQVSSNQYNLRVLGGPNDGLTYISNDKDSYEQLIERCDFWTSPEVFQQMAV</sequence>
<name>A0A1Q5UGX7_9EURO</name>
<feature type="chain" id="PRO_5010294019" evidence="1">
    <location>
        <begin position="22"/>
        <end position="577"/>
    </location>
</feature>
<dbReference type="Pfam" id="PF00135">
    <property type="entry name" value="COesterase"/>
    <property type="match status" value="1"/>
</dbReference>
<evidence type="ECO:0000259" key="2">
    <source>
        <dbReference type="Pfam" id="PF00135"/>
    </source>
</evidence>
<dbReference type="Gene3D" id="3.40.50.1820">
    <property type="entry name" value="alpha/beta hydrolase"/>
    <property type="match status" value="1"/>
</dbReference>
<feature type="signal peptide" evidence="1">
    <location>
        <begin position="1"/>
        <end position="21"/>
    </location>
</feature>
<dbReference type="InterPro" id="IPR029058">
    <property type="entry name" value="AB_hydrolase_fold"/>
</dbReference>
<organism evidence="3 4">
    <name type="scientific">Penicillium subrubescens</name>
    <dbReference type="NCBI Taxonomy" id="1316194"/>
    <lineage>
        <taxon>Eukaryota</taxon>
        <taxon>Fungi</taxon>
        <taxon>Dikarya</taxon>
        <taxon>Ascomycota</taxon>
        <taxon>Pezizomycotina</taxon>
        <taxon>Eurotiomycetes</taxon>
        <taxon>Eurotiomycetidae</taxon>
        <taxon>Eurotiales</taxon>
        <taxon>Aspergillaceae</taxon>
        <taxon>Penicillium</taxon>
    </lineage>
</organism>
<evidence type="ECO:0000256" key="1">
    <source>
        <dbReference type="SAM" id="SignalP"/>
    </source>
</evidence>
<dbReference type="AlphaFoldDB" id="A0A1Q5UGX7"/>
<accession>A0A1Q5UGX7</accession>
<keyword evidence="4" id="KW-1185">Reference proteome</keyword>
<dbReference type="STRING" id="1316194.A0A1Q5UGX7"/>
<proteinExistence type="predicted"/>
<dbReference type="GO" id="GO:0017000">
    <property type="term" value="P:antibiotic biosynthetic process"/>
    <property type="evidence" value="ECO:0007669"/>
    <property type="project" value="UniProtKB-ARBA"/>
</dbReference>
<keyword evidence="1" id="KW-0732">Signal</keyword>
<dbReference type="Proteomes" id="UP000186955">
    <property type="component" value="Unassembled WGS sequence"/>
</dbReference>
<dbReference type="GO" id="GO:0072330">
    <property type="term" value="P:monocarboxylic acid biosynthetic process"/>
    <property type="evidence" value="ECO:0007669"/>
    <property type="project" value="UniProtKB-ARBA"/>
</dbReference>
<reference evidence="3 4" key="1">
    <citation type="submission" date="2016-10" db="EMBL/GenBank/DDBJ databases">
        <title>Genome sequence of the ascomycete fungus Penicillium subrubescens.</title>
        <authorList>
            <person name="De Vries R.P."/>
            <person name="Peng M."/>
            <person name="Dilokpimol A."/>
            <person name="Hilden K."/>
            <person name="Makela M.R."/>
            <person name="Grigoriev I."/>
            <person name="Riley R."/>
            <person name="Granchi Z."/>
        </authorList>
    </citation>
    <scope>NUCLEOTIDE SEQUENCE [LARGE SCALE GENOMIC DNA]</scope>
    <source>
        <strain evidence="3 4">CBS 132785</strain>
    </source>
</reference>
<dbReference type="InterPro" id="IPR002018">
    <property type="entry name" value="CarbesteraseB"/>
</dbReference>
<dbReference type="InterPro" id="IPR050309">
    <property type="entry name" value="Type-B_Carboxylest/Lipase"/>
</dbReference>
<dbReference type="EMBL" id="MNBE01000274">
    <property type="protein sequence ID" value="OKP11736.1"/>
    <property type="molecule type" value="Genomic_DNA"/>
</dbReference>
<comment type="caution">
    <text evidence="3">The sequence shown here is derived from an EMBL/GenBank/DDBJ whole genome shotgun (WGS) entry which is preliminary data.</text>
</comment>
<dbReference type="SUPFAM" id="SSF53474">
    <property type="entry name" value="alpha/beta-Hydrolases"/>
    <property type="match status" value="1"/>
</dbReference>
<evidence type="ECO:0000313" key="4">
    <source>
        <dbReference type="Proteomes" id="UP000186955"/>
    </source>
</evidence>
<dbReference type="PANTHER" id="PTHR11559">
    <property type="entry name" value="CARBOXYLESTERASE"/>
    <property type="match status" value="1"/>
</dbReference>